<feature type="signal peptide" evidence="6">
    <location>
        <begin position="1"/>
        <end position="24"/>
    </location>
</feature>
<dbReference type="EMBL" id="ADMH02000210">
    <property type="protein sequence ID" value="ETN67366.1"/>
    <property type="molecule type" value="Genomic_DNA"/>
</dbReference>
<keyword evidence="5" id="KW-0325">Glycoprotein</keyword>
<dbReference type="Proteomes" id="UP000000673">
    <property type="component" value="Unassembled WGS sequence"/>
</dbReference>
<reference evidence="7" key="2">
    <citation type="submission" date="2010-05" db="EMBL/GenBank/DDBJ databases">
        <authorList>
            <person name="Almeida L.G."/>
            <person name="Nicolas M.F."/>
            <person name="Souza R.C."/>
            <person name="Vasconcelos A.T.R."/>
        </authorList>
    </citation>
    <scope>NUCLEOTIDE SEQUENCE</scope>
</reference>
<feature type="chain" id="PRO_5010155948" evidence="6">
    <location>
        <begin position="25"/>
        <end position="564"/>
    </location>
</feature>
<dbReference type="eggNOG" id="KOG2182">
    <property type="taxonomic scope" value="Eukaryota"/>
</dbReference>
<evidence type="ECO:0000256" key="5">
    <source>
        <dbReference type="ARBA" id="ARBA00023180"/>
    </source>
</evidence>
<evidence type="ECO:0000313" key="8">
    <source>
        <dbReference type="EnsemblMetazoa" id="ADAC000826-PA"/>
    </source>
</evidence>
<proteinExistence type="inferred from homology"/>
<keyword evidence="4" id="KW-0378">Hydrolase</keyword>
<accession>W5JTA2</accession>
<keyword evidence="2" id="KW-0645">Protease</keyword>
<name>W5JTA2_ANODA</name>
<dbReference type="SUPFAM" id="SSF53474">
    <property type="entry name" value="alpha/beta-Hydrolases"/>
    <property type="match status" value="1"/>
</dbReference>
<keyword evidence="7" id="KW-0121">Carboxypeptidase</keyword>
<dbReference type="GO" id="GO:0004180">
    <property type="term" value="F:carboxypeptidase activity"/>
    <property type="evidence" value="ECO:0007669"/>
    <property type="project" value="UniProtKB-KW"/>
</dbReference>
<dbReference type="GO" id="GO:0006508">
    <property type="term" value="P:proteolysis"/>
    <property type="evidence" value="ECO:0007669"/>
    <property type="project" value="UniProtKB-KW"/>
</dbReference>
<dbReference type="EnsemblMetazoa" id="ADAC000826-RA">
    <property type="protein sequence ID" value="ADAC000826-PA"/>
    <property type="gene ID" value="ADAC000826"/>
</dbReference>
<dbReference type="PANTHER" id="PTHR11010:SF5">
    <property type="entry name" value="RE36938P-RELATED"/>
    <property type="match status" value="1"/>
</dbReference>
<evidence type="ECO:0000256" key="4">
    <source>
        <dbReference type="ARBA" id="ARBA00022801"/>
    </source>
</evidence>
<dbReference type="Pfam" id="PF05577">
    <property type="entry name" value="Peptidase_S28"/>
    <property type="match status" value="1"/>
</dbReference>
<reference evidence="7 9" key="1">
    <citation type="journal article" date="2010" name="BMC Genomics">
        <title>Combination of measures distinguishes pre-miRNAs from other stem-loops in the genome of the newly sequenced Anopheles darlingi.</title>
        <authorList>
            <person name="Mendes N.D."/>
            <person name="Freitas A.T."/>
            <person name="Vasconcelos A.T."/>
            <person name="Sagot M.F."/>
        </authorList>
    </citation>
    <scope>NUCLEOTIDE SEQUENCE</scope>
</reference>
<dbReference type="GO" id="GO:0070008">
    <property type="term" value="F:serine-type exopeptidase activity"/>
    <property type="evidence" value="ECO:0007669"/>
    <property type="project" value="InterPro"/>
</dbReference>
<dbReference type="VEuPathDB" id="VectorBase:ADAR2_011839"/>
<evidence type="ECO:0000256" key="1">
    <source>
        <dbReference type="ARBA" id="ARBA00011079"/>
    </source>
</evidence>
<dbReference type="InterPro" id="IPR029058">
    <property type="entry name" value="AB_hydrolase_fold"/>
</dbReference>
<dbReference type="InterPro" id="IPR042269">
    <property type="entry name" value="Ser_carbopepase_S28_SKS"/>
</dbReference>
<dbReference type="Gene3D" id="3.40.50.1820">
    <property type="entry name" value="alpha/beta hydrolase"/>
    <property type="match status" value="1"/>
</dbReference>
<comment type="similarity">
    <text evidence="1">Belongs to the peptidase S28 family.</text>
</comment>
<keyword evidence="3 6" id="KW-0732">Signal</keyword>
<protein>
    <submittedName>
        <fullName evidence="7">Prolylcarboxypeptidase</fullName>
    </submittedName>
</protein>
<evidence type="ECO:0000256" key="6">
    <source>
        <dbReference type="SAM" id="SignalP"/>
    </source>
</evidence>
<evidence type="ECO:0000256" key="2">
    <source>
        <dbReference type="ARBA" id="ARBA00022670"/>
    </source>
</evidence>
<dbReference type="GO" id="GO:0008239">
    <property type="term" value="F:dipeptidyl-peptidase activity"/>
    <property type="evidence" value="ECO:0007669"/>
    <property type="project" value="TreeGrafter"/>
</dbReference>
<evidence type="ECO:0000313" key="7">
    <source>
        <dbReference type="EMBL" id="ETN67366.1"/>
    </source>
</evidence>
<dbReference type="OMA" id="DECYNRI"/>
<dbReference type="InterPro" id="IPR008758">
    <property type="entry name" value="Peptidase_S28"/>
</dbReference>
<dbReference type="Gene3D" id="1.20.120.980">
    <property type="entry name" value="Serine carboxypeptidase S28, SKS domain"/>
    <property type="match status" value="1"/>
</dbReference>
<dbReference type="PANTHER" id="PTHR11010">
    <property type="entry name" value="PROTEASE S28 PRO-X CARBOXYPEPTIDASE-RELATED"/>
    <property type="match status" value="1"/>
</dbReference>
<gene>
    <name evidence="7" type="ORF">AND_000826</name>
</gene>
<keyword evidence="9" id="KW-1185">Reference proteome</keyword>
<dbReference type="VEuPathDB" id="VectorBase:ADAC000826"/>
<evidence type="ECO:0000313" key="9">
    <source>
        <dbReference type="Proteomes" id="UP000000673"/>
    </source>
</evidence>
<reference evidence="8" key="4">
    <citation type="submission" date="2015-06" db="UniProtKB">
        <authorList>
            <consortium name="EnsemblMetazoa"/>
        </authorList>
    </citation>
    <scope>IDENTIFICATION</scope>
</reference>
<evidence type="ECO:0000256" key="3">
    <source>
        <dbReference type="ARBA" id="ARBA00022729"/>
    </source>
</evidence>
<reference evidence="7" key="3">
    <citation type="journal article" date="2013" name="Nucleic Acids Res.">
        <title>The genome of Anopheles darlingi, the main neotropical malaria vector.</title>
        <authorList>
            <person name="Marinotti O."/>
            <person name="Cerqueira G.C."/>
            <person name="de Almeida L.G."/>
            <person name="Ferro M.I."/>
            <person name="Loreto E.L."/>
            <person name="Zaha A."/>
            <person name="Teixeira S.M."/>
            <person name="Wespiser A.R."/>
            <person name="Almeida E Silva A."/>
            <person name="Schlindwein A.D."/>
            <person name="Pacheco A.C."/>
            <person name="Silva A.L."/>
            <person name="Graveley B.R."/>
            <person name="Walenz B.P."/>
            <person name="Lima Bde A."/>
            <person name="Ribeiro C.A."/>
            <person name="Nunes-Silva C.G."/>
            <person name="de Carvalho C.R."/>
            <person name="Soares C.M."/>
            <person name="de Menezes C.B."/>
            <person name="Matiolli C."/>
            <person name="Caffrey D."/>
            <person name="Araujo D.A."/>
            <person name="de Oliveira D.M."/>
            <person name="Golenbock D."/>
            <person name="Grisard E.C."/>
            <person name="Fantinatti-Garboggini F."/>
            <person name="de Carvalho F.M."/>
            <person name="Barcellos F.G."/>
            <person name="Prosdocimi F."/>
            <person name="May G."/>
            <person name="Azevedo Junior G.M."/>
            <person name="Guimaraes G.M."/>
            <person name="Goldman G.H."/>
            <person name="Padilha I.Q."/>
            <person name="Batista Jda S."/>
            <person name="Ferro J.A."/>
            <person name="Ribeiro J.M."/>
            <person name="Fietto J.L."/>
            <person name="Dabbas K.M."/>
            <person name="Cerdeira L."/>
            <person name="Agnez-Lima L.F."/>
            <person name="Brocchi M."/>
            <person name="de Carvalho M.O."/>
            <person name="Teixeira Mde M."/>
            <person name="Diniz Maia Mde M."/>
            <person name="Goldman M.H."/>
            <person name="Cruz Schneider M.P."/>
            <person name="Felipe M.S."/>
            <person name="Hungria M."/>
            <person name="Nicolas M.F."/>
            <person name="Pereira M."/>
            <person name="Montes M.A."/>
            <person name="Cantao M.E."/>
            <person name="Vincentz M."/>
            <person name="Rafael M.S."/>
            <person name="Silverman N."/>
            <person name="Stoco P.H."/>
            <person name="Souza R.C."/>
            <person name="Vicentini R."/>
            <person name="Gazzinelli R.T."/>
            <person name="Neves Rde O."/>
            <person name="Silva R."/>
            <person name="Astolfi-Filho S."/>
            <person name="Maciel T.E."/>
            <person name="Urmenyi T.P."/>
            <person name="Tadei W.P."/>
            <person name="Camargo E.P."/>
            <person name="de Vasconcelos A.T."/>
        </authorList>
    </citation>
    <scope>NUCLEOTIDE SEQUENCE</scope>
</reference>
<dbReference type="HOGENOM" id="CLU_023630_0_0_1"/>
<dbReference type="AlphaFoldDB" id="W5JTA2"/>
<sequence length="564" mass="64066">MQWSVSKKLVAMSLLMAVITVASGKSIDKVRRMPPGIDRMFARIDGIRPPKGYVSQSPRNVEGRFTAKVDHFNPQSRDTFEFNYLHNDQYYREGGPLFVIVGGRLPISPYFIENSHFRDVAAKHGAWLATFEHRYFGTSVPTEDLSTENLRFMRTEQVLFDLIEWIDFMKREVIRDPNARVILHGVGYAGTLASWARQWFPNIVDGAWASSAPVRATVTFPEYAEDVGNIIRIKGSDECYNRIFQAFHTAQNLLDAGLVDMVSERFNTCDPIDVDNPLEVQLFFFAMMLSLEAAMVEDLDIESIGRVCDALTDEQYDTGLEALSEFLIERYTDARECFDLSFENFIRYLTDEDIDAPQNQEYGLRQASYQDCTEFGYFPTADSADQPFGNRVNYDLLLAECQAAFGDWLSSEVVYDGVRLTNFHFGATDPRTTNVLFTNGALDPFRHLSITEYQNLLSNARVTPLAFFGEDVVSISGFDSEELLETKHMAEQYITTWLGSQISPSGSKSFWTVIAVASGKSIDKVRRMPPGIDRMFARIDGIRPPKGYVSQSPRTVEGRFYRPR</sequence>
<organism evidence="7">
    <name type="scientific">Anopheles darlingi</name>
    <name type="common">Mosquito</name>
    <dbReference type="NCBI Taxonomy" id="43151"/>
    <lineage>
        <taxon>Eukaryota</taxon>
        <taxon>Metazoa</taxon>
        <taxon>Ecdysozoa</taxon>
        <taxon>Arthropoda</taxon>
        <taxon>Hexapoda</taxon>
        <taxon>Insecta</taxon>
        <taxon>Pterygota</taxon>
        <taxon>Neoptera</taxon>
        <taxon>Endopterygota</taxon>
        <taxon>Diptera</taxon>
        <taxon>Nematocera</taxon>
        <taxon>Culicoidea</taxon>
        <taxon>Culicidae</taxon>
        <taxon>Anophelinae</taxon>
        <taxon>Anopheles</taxon>
    </lineage>
</organism>